<dbReference type="EMBL" id="CAUJNA010001558">
    <property type="protein sequence ID" value="CAJ1387720.1"/>
    <property type="molecule type" value="Genomic_DNA"/>
</dbReference>
<keyword evidence="2" id="KW-1185">Reference proteome</keyword>
<accession>A0AA36II27</accession>
<gene>
    <name evidence="1" type="ORF">EVOR1521_LOCUS13731</name>
</gene>
<proteinExistence type="predicted"/>
<dbReference type="Proteomes" id="UP001178507">
    <property type="component" value="Unassembled WGS sequence"/>
</dbReference>
<dbReference type="AlphaFoldDB" id="A0AA36II27"/>
<protein>
    <submittedName>
        <fullName evidence="1">Uncharacterized protein</fullName>
    </submittedName>
</protein>
<name>A0AA36II27_9DINO</name>
<reference evidence="1" key="1">
    <citation type="submission" date="2023-08" db="EMBL/GenBank/DDBJ databases">
        <authorList>
            <person name="Chen Y."/>
            <person name="Shah S."/>
            <person name="Dougan E. K."/>
            <person name="Thang M."/>
            <person name="Chan C."/>
        </authorList>
    </citation>
    <scope>NUCLEOTIDE SEQUENCE</scope>
</reference>
<sequence>MERWSQLQEMVIGGDARADEICQLLTNEADTDLRRSVLLQRLVDVLGEGFTALSAQMQLQWMLLEDAVASGVAEMLMRDVPEAVKVYDDNSEEEEQGVVACPWTEQAEAAELEAAANISHDFVDEDPIVEQPDDDHLDEQADANEEVPQILFDRVNPVVAIGKK</sequence>
<organism evidence="1 2">
    <name type="scientific">Effrenium voratum</name>
    <dbReference type="NCBI Taxonomy" id="2562239"/>
    <lineage>
        <taxon>Eukaryota</taxon>
        <taxon>Sar</taxon>
        <taxon>Alveolata</taxon>
        <taxon>Dinophyceae</taxon>
        <taxon>Suessiales</taxon>
        <taxon>Symbiodiniaceae</taxon>
        <taxon>Effrenium</taxon>
    </lineage>
</organism>
<evidence type="ECO:0000313" key="2">
    <source>
        <dbReference type="Proteomes" id="UP001178507"/>
    </source>
</evidence>
<comment type="caution">
    <text evidence="1">The sequence shown here is derived from an EMBL/GenBank/DDBJ whole genome shotgun (WGS) entry which is preliminary data.</text>
</comment>
<evidence type="ECO:0000313" key="1">
    <source>
        <dbReference type="EMBL" id="CAJ1387720.1"/>
    </source>
</evidence>
<feature type="non-terminal residue" evidence="1">
    <location>
        <position position="164"/>
    </location>
</feature>